<dbReference type="AlphaFoldDB" id="A0A177L5X3"/>
<dbReference type="EMBL" id="LQWY01000031">
    <property type="protein sequence ID" value="OAH60824.1"/>
    <property type="molecule type" value="Genomic_DNA"/>
</dbReference>
<evidence type="ECO:0000313" key="2">
    <source>
        <dbReference type="Proteomes" id="UP000076935"/>
    </source>
</evidence>
<comment type="caution">
    <text evidence="1">The sequence shown here is derived from an EMBL/GenBank/DDBJ whole genome shotgun (WGS) entry which is preliminary data.</text>
</comment>
<reference evidence="1 2" key="1">
    <citation type="submission" date="2016-01" db="EMBL/GenBank/DDBJ databases">
        <title>Investigation of taxonomic status of Bacillus aminovorans.</title>
        <authorList>
            <person name="Verma A."/>
            <person name="Pal Y."/>
            <person name="Krishnamurthi S."/>
        </authorList>
    </citation>
    <scope>NUCLEOTIDE SEQUENCE [LARGE SCALE GENOMIC DNA]</scope>
    <source>
        <strain evidence="1 2">DSM 1314</strain>
    </source>
</reference>
<proteinExistence type="predicted"/>
<keyword evidence="2" id="KW-1185">Reference proteome</keyword>
<organism evidence="1 2">
    <name type="scientific">Domibacillus aminovorans</name>
    <dbReference type="NCBI Taxonomy" id="29332"/>
    <lineage>
        <taxon>Bacteria</taxon>
        <taxon>Bacillati</taxon>
        <taxon>Bacillota</taxon>
        <taxon>Bacilli</taxon>
        <taxon>Bacillales</taxon>
        <taxon>Bacillaceae</taxon>
        <taxon>Domibacillus</taxon>
    </lineage>
</organism>
<gene>
    <name evidence="1" type="ORF">AWH49_15355</name>
</gene>
<sequence length="91" mass="10366">MNIALLQHCKSLLFHIEGTAVLESDSPSKFFIDGKTRPSQHQPVHKKIQGWESNPLEPVEETGGAPFAFPYTTFNKTSLYLHNIKFLPVWK</sequence>
<accession>A0A177L5X3</accession>
<name>A0A177L5X3_9BACI</name>
<evidence type="ECO:0000313" key="1">
    <source>
        <dbReference type="EMBL" id="OAH60824.1"/>
    </source>
</evidence>
<dbReference type="Proteomes" id="UP000076935">
    <property type="component" value="Unassembled WGS sequence"/>
</dbReference>
<protein>
    <submittedName>
        <fullName evidence="1">Uncharacterized protein</fullName>
    </submittedName>
</protein>